<accession>A0A1D7XKJ7</accession>
<sequence length="145" mass="17021">MKNKYTDDDYCDIYENKICDNCGKCLEIDGVDIKAIKIEDIAKTKDENKLLEKEFVNNLKSSLSEEQLEEMEERNLDLKDAYSKFISSNGLNSEEFSINNNEEVEYEDAFDHIEYLDDNELFNDDNIEELTEEIYPGVRKFKNKA</sequence>
<name>A0A1D7XKJ7_9CLOT</name>
<dbReference type="RefSeq" id="WP_069679770.1">
    <property type="nucleotide sequence ID" value="NZ_CP017253.2"/>
</dbReference>
<gene>
    <name evidence="2" type="ORF">BGI42_07680</name>
</gene>
<dbReference type="AlphaFoldDB" id="A0A1D7XKJ7"/>
<keyword evidence="1" id="KW-0175">Coiled coil</keyword>
<evidence type="ECO:0000256" key="1">
    <source>
        <dbReference type="SAM" id="Coils"/>
    </source>
</evidence>
<evidence type="ECO:0000313" key="3">
    <source>
        <dbReference type="Proteomes" id="UP000094652"/>
    </source>
</evidence>
<dbReference type="OrthoDB" id="1938377at2"/>
<dbReference type="KEGG" id="ctae:BGI42_07680"/>
<dbReference type="Proteomes" id="UP000094652">
    <property type="component" value="Chromosome"/>
</dbReference>
<proteinExistence type="predicted"/>
<keyword evidence="3" id="KW-1185">Reference proteome</keyword>
<dbReference type="STRING" id="394958.BGI42_07680"/>
<organism evidence="2 3">
    <name type="scientific">Clostridium taeniosporum</name>
    <dbReference type="NCBI Taxonomy" id="394958"/>
    <lineage>
        <taxon>Bacteria</taxon>
        <taxon>Bacillati</taxon>
        <taxon>Bacillota</taxon>
        <taxon>Clostridia</taxon>
        <taxon>Eubacteriales</taxon>
        <taxon>Clostridiaceae</taxon>
        <taxon>Clostridium</taxon>
    </lineage>
</organism>
<protein>
    <submittedName>
        <fullName evidence="2">Uncharacterized protein</fullName>
    </submittedName>
</protein>
<reference evidence="3" key="1">
    <citation type="submission" date="2016-09" db="EMBL/GenBank/DDBJ databases">
        <title>Genomics of Clostridium taeniosporum, an organism which forms endospores with ribbon-like appendages.</title>
        <authorList>
            <person name="Walker J.R."/>
        </authorList>
    </citation>
    <scope>NUCLEOTIDE SEQUENCE [LARGE SCALE GENOMIC DNA]</scope>
    <source>
        <strain evidence="3">1/k</strain>
    </source>
</reference>
<feature type="coiled-coil region" evidence="1">
    <location>
        <begin position="34"/>
        <end position="81"/>
    </location>
</feature>
<evidence type="ECO:0000313" key="2">
    <source>
        <dbReference type="EMBL" id="AOR23619.1"/>
    </source>
</evidence>
<dbReference type="EMBL" id="CP017253">
    <property type="protein sequence ID" value="AOR23619.1"/>
    <property type="molecule type" value="Genomic_DNA"/>
</dbReference>